<organism evidence="1 2">
    <name type="scientific">Pyronema omphalodes (strain CBS 100304)</name>
    <name type="common">Pyronema confluens</name>
    <dbReference type="NCBI Taxonomy" id="1076935"/>
    <lineage>
        <taxon>Eukaryota</taxon>
        <taxon>Fungi</taxon>
        <taxon>Dikarya</taxon>
        <taxon>Ascomycota</taxon>
        <taxon>Pezizomycotina</taxon>
        <taxon>Pezizomycetes</taxon>
        <taxon>Pezizales</taxon>
        <taxon>Pyronemataceae</taxon>
        <taxon>Pyronema</taxon>
    </lineage>
</organism>
<name>U4LJE5_PYROM</name>
<sequence>MPPTITIPLRERRRINRMGRKGYVIPDATTHAENDRLLKLATHDLIKTLADNPSSLDIQTDLQSCVIYSDWIRVLHLLQPSIFGRIHTINVQSIVESTKRLLEIFEIRKVEYINIHSTATRDYNEELKKHLQSGSDWRDDFEYYARLNYNNYHHAQIAGKLYSGMLRHDEPTEKQLNEKRQEIEDSLKLPRDRVVEAVQTLKLNVFNRISALLTILDSDDTGMKELLEDIKQPSTIAKFYQVESVASSFSQNRHQIPIEMSIIHRLSTLKTMITLGGWRNVDATPRLYTSAVTVSLLLESPEQVLEILYHELQRCQTDDGSFIPYSTVTFLTMLTYNIDYGDTKLFYQNLALNLHEATSVMISLRGCAVLFSDLLETIRQFWPLAYTTTLFPDEIYQCMKKMKEEMDRPEYSGMKFWKNGSYTLPECWVMIRYSEFFNSISDIYIERFEQVYAMRFNGGGTEYLGLRNDIKMALKSIKTCGGENSLNYCRLWVLDLLLSYQAGFRWIPDWISQTTRSFSELLDGSRMRRH</sequence>
<proteinExistence type="predicted"/>
<dbReference type="AlphaFoldDB" id="U4LJE5"/>
<evidence type="ECO:0000313" key="1">
    <source>
        <dbReference type="EMBL" id="CCX12578.1"/>
    </source>
</evidence>
<evidence type="ECO:0000313" key="2">
    <source>
        <dbReference type="Proteomes" id="UP000018144"/>
    </source>
</evidence>
<accession>U4LJE5</accession>
<dbReference type="EMBL" id="HF935720">
    <property type="protein sequence ID" value="CCX12578.1"/>
    <property type="molecule type" value="Genomic_DNA"/>
</dbReference>
<dbReference type="Proteomes" id="UP000018144">
    <property type="component" value="Unassembled WGS sequence"/>
</dbReference>
<keyword evidence="2" id="KW-1185">Reference proteome</keyword>
<gene>
    <name evidence="1" type="ORF">PCON_12172</name>
</gene>
<protein>
    <submittedName>
        <fullName evidence="1">Uncharacterized protein</fullName>
    </submittedName>
</protein>
<reference evidence="1 2" key="1">
    <citation type="journal article" date="2013" name="PLoS Genet.">
        <title>The genome and development-dependent transcriptomes of Pyronema confluens: a window into fungal evolution.</title>
        <authorList>
            <person name="Traeger S."/>
            <person name="Altegoer F."/>
            <person name="Freitag M."/>
            <person name="Gabaldon T."/>
            <person name="Kempken F."/>
            <person name="Kumar A."/>
            <person name="Marcet-Houben M."/>
            <person name="Poggeler S."/>
            <person name="Stajich J.E."/>
            <person name="Nowrousian M."/>
        </authorList>
    </citation>
    <scope>NUCLEOTIDE SEQUENCE [LARGE SCALE GENOMIC DNA]</scope>
    <source>
        <strain evidence="2">CBS 100304</strain>
        <tissue evidence="1">Vegetative mycelium</tissue>
    </source>
</reference>